<organism evidence="3 4">
    <name type="scientific">Actinomadura miaoliensis</name>
    <dbReference type="NCBI Taxonomy" id="430685"/>
    <lineage>
        <taxon>Bacteria</taxon>
        <taxon>Bacillati</taxon>
        <taxon>Actinomycetota</taxon>
        <taxon>Actinomycetes</taxon>
        <taxon>Streptosporangiales</taxon>
        <taxon>Thermomonosporaceae</taxon>
        <taxon>Actinomadura</taxon>
    </lineage>
</organism>
<evidence type="ECO:0000313" key="3">
    <source>
        <dbReference type="EMBL" id="GAA4092344.1"/>
    </source>
</evidence>
<evidence type="ECO:0000256" key="2">
    <source>
        <dbReference type="SAM" id="Phobius"/>
    </source>
</evidence>
<dbReference type="Proteomes" id="UP001500683">
    <property type="component" value="Unassembled WGS sequence"/>
</dbReference>
<evidence type="ECO:0000313" key="4">
    <source>
        <dbReference type="Proteomes" id="UP001500683"/>
    </source>
</evidence>
<protein>
    <submittedName>
        <fullName evidence="3">Uncharacterized protein</fullName>
    </submittedName>
</protein>
<sequence>MWPESIQHGAWSPGDRPRPARLPIAARFAVVVGLALAGWLAAALLAQAADATVTDTDEVTRTEAGGERTAVQRHGLRTVEESLRETPRPTTAADEPETGESDTGESEKDEPEASEPEAPAAGGIRRHPLRRVAEPAAEPLSRVMGFTRRAGHGDCPVCFLMGRRGPLGDRSFSRALDQVTMSASAAAGGPAAEARGLLREARLTLARVTMGVSHVGTGAFQGELRPVLDSGTGGIGADARMSLNALEPQPLLFGSPIAVMTPAEAAAPRPAVTGTVKKVPARPDRDAAPATGVRTGFETGWAGDAVRPAAVGHCRSCVAEGEPILPRHHSPFTHHVPADMTYMSASHPQLSVAGMLQAHMWRIHRDSGVTAVPYKALNDMIAAEDPGAVPD</sequence>
<name>A0ABP7WMW4_9ACTN</name>
<proteinExistence type="predicted"/>
<keyword evidence="4" id="KW-1185">Reference proteome</keyword>
<feature type="region of interest" description="Disordered" evidence="1">
    <location>
        <begin position="51"/>
        <end position="132"/>
    </location>
</feature>
<dbReference type="EMBL" id="BAAAZG010000047">
    <property type="protein sequence ID" value="GAA4092344.1"/>
    <property type="molecule type" value="Genomic_DNA"/>
</dbReference>
<accession>A0ABP7WMW4</accession>
<reference evidence="4" key="1">
    <citation type="journal article" date="2019" name="Int. J. Syst. Evol. Microbiol.">
        <title>The Global Catalogue of Microorganisms (GCM) 10K type strain sequencing project: providing services to taxonomists for standard genome sequencing and annotation.</title>
        <authorList>
            <consortium name="The Broad Institute Genomics Platform"/>
            <consortium name="The Broad Institute Genome Sequencing Center for Infectious Disease"/>
            <person name="Wu L."/>
            <person name="Ma J."/>
        </authorList>
    </citation>
    <scope>NUCLEOTIDE SEQUENCE [LARGE SCALE GENOMIC DNA]</scope>
    <source>
        <strain evidence="4">JCM 16702</strain>
    </source>
</reference>
<gene>
    <name evidence="3" type="ORF">GCM10022214_62420</name>
</gene>
<feature type="transmembrane region" description="Helical" evidence="2">
    <location>
        <begin position="24"/>
        <end position="46"/>
    </location>
</feature>
<dbReference type="RefSeq" id="WP_344954747.1">
    <property type="nucleotide sequence ID" value="NZ_BAAAZG010000047.1"/>
</dbReference>
<feature type="compositionally biased region" description="Basic and acidic residues" evidence="1">
    <location>
        <begin position="77"/>
        <end position="87"/>
    </location>
</feature>
<keyword evidence="2" id="KW-1133">Transmembrane helix</keyword>
<keyword evidence="2" id="KW-0812">Transmembrane</keyword>
<comment type="caution">
    <text evidence="3">The sequence shown here is derived from an EMBL/GenBank/DDBJ whole genome shotgun (WGS) entry which is preliminary data.</text>
</comment>
<feature type="compositionally biased region" description="Acidic residues" evidence="1">
    <location>
        <begin position="94"/>
        <end position="115"/>
    </location>
</feature>
<keyword evidence="2" id="KW-0472">Membrane</keyword>
<evidence type="ECO:0000256" key="1">
    <source>
        <dbReference type="SAM" id="MobiDB-lite"/>
    </source>
</evidence>